<keyword evidence="1" id="KW-0812">Transmembrane</keyword>
<dbReference type="Proteomes" id="UP001597032">
    <property type="component" value="Unassembled WGS sequence"/>
</dbReference>
<evidence type="ECO:0000313" key="3">
    <source>
        <dbReference type="Proteomes" id="UP001597032"/>
    </source>
</evidence>
<protein>
    <submittedName>
        <fullName evidence="2">Uncharacterized protein</fullName>
    </submittedName>
</protein>
<name>A0ABW2Z6Y5_9FLAO</name>
<proteinExistence type="predicted"/>
<keyword evidence="1" id="KW-1133">Transmembrane helix</keyword>
<organism evidence="2 3">
    <name type="scientific">Lutibacter aestuarii</name>
    <dbReference type="NCBI Taxonomy" id="861111"/>
    <lineage>
        <taxon>Bacteria</taxon>
        <taxon>Pseudomonadati</taxon>
        <taxon>Bacteroidota</taxon>
        <taxon>Flavobacteriia</taxon>
        <taxon>Flavobacteriales</taxon>
        <taxon>Flavobacteriaceae</taxon>
        <taxon>Lutibacter</taxon>
    </lineage>
</organism>
<keyword evidence="3" id="KW-1185">Reference proteome</keyword>
<feature type="transmembrane region" description="Helical" evidence="1">
    <location>
        <begin position="197"/>
        <end position="214"/>
    </location>
</feature>
<reference evidence="3" key="1">
    <citation type="journal article" date="2019" name="Int. J. Syst. Evol. Microbiol.">
        <title>The Global Catalogue of Microorganisms (GCM) 10K type strain sequencing project: providing services to taxonomists for standard genome sequencing and annotation.</title>
        <authorList>
            <consortium name="The Broad Institute Genomics Platform"/>
            <consortium name="The Broad Institute Genome Sequencing Center for Infectious Disease"/>
            <person name="Wu L."/>
            <person name="Ma J."/>
        </authorList>
    </citation>
    <scope>NUCLEOTIDE SEQUENCE [LARGE SCALE GENOMIC DNA]</scope>
    <source>
        <strain evidence="3">CCUG 60022</strain>
    </source>
</reference>
<dbReference type="EMBL" id="JBHTIC010000008">
    <property type="protein sequence ID" value="MFD0762586.1"/>
    <property type="molecule type" value="Genomic_DNA"/>
</dbReference>
<keyword evidence="1" id="KW-0472">Membrane</keyword>
<comment type="caution">
    <text evidence="2">The sequence shown here is derived from an EMBL/GenBank/DDBJ whole genome shotgun (WGS) entry which is preliminary data.</text>
</comment>
<feature type="transmembrane region" description="Helical" evidence="1">
    <location>
        <begin position="173"/>
        <end position="191"/>
    </location>
</feature>
<gene>
    <name evidence="2" type="ORF">ACFQZW_10870</name>
</gene>
<dbReference type="RefSeq" id="WP_386782953.1">
    <property type="nucleotide sequence ID" value="NZ_JBHTIC010000008.1"/>
</dbReference>
<feature type="transmembrane region" description="Helical" evidence="1">
    <location>
        <begin position="46"/>
        <end position="64"/>
    </location>
</feature>
<evidence type="ECO:0000256" key="1">
    <source>
        <dbReference type="SAM" id="Phobius"/>
    </source>
</evidence>
<sequence length="222" mass="25762">MKTLTLVDKIAYIFLIIIFGFGIYYANSNLTYFDEVYTKEDGFVEYGTALLLFCSSILLFSRFIKLQKTKKTLWKLGILAIAFVFIFGAGEEISWGQRIFNIESSAYFKENNAQAETNLHNMVVNGKKINKLIFSQLLTVILIIYLLILPFIYRKFAGIKKLVDNFAVPIVKWHQTIAFLLTTAILVFISSNRKWELYELAFGVIFFLIFLNPFNKEIYETN</sequence>
<feature type="transmembrane region" description="Helical" evidence="1">
    <location>
        <begin position="7"/>
        <end position="26"/>
    </location>
</feature>
<feature type="transmembrane region" description="Helical" evidence="1">
    <location>
        <begin position="132"/>
        <end position="153"/>
    </location>
</feature>
<accession>A0ABW2Z6Y5</accession>
<evidence type="ECO:0000313" key="2">
    <source>
        <dbReference type="EMBL" id="MFD0762586.1"/>
    </source>
</evidence>
<feature type="transmembrane region" description="Helical" evidence="1">
    <location>
        <begin position="73"/>
        <end position="90"/>
    </location>
</feature>